<gene>
    <name evidence="1" type="ORF">DFH05DRAFT_1404620</name>
</gene>
<comment type="caution">
    <text evidence="1">The sequence shown here is derived from an EMBL/GenBank/DDBJ whole genome shotgun (WGS) entry which is preliminary data.</text>
</comment>
<name>A0A9W8NTY0_9AGAR</name>
<evidence type="ECO:0000313" key="1">
    <source>
        <dbReference type="EMBL" id="KAJ3740779.1"/>
    </source>
</evidence>
<dbReference type="EMBL" id="JANVFU010000013">
    <property type="protein sequence ID" value="KAJ3740779.1"/>
    <property type="molecule type" value="Genomic_DNA"/>
</dbReference>
<accession>A0A9W8NTY0</accession>
<dbReference type="AlphaFoldDB" id="A0A9W8NTY0"/>
<dbReference type="Proteomes" id="UP001142393">
    <property type="component" value="Unassembled WGS sequence"/>
</dbReference>
<organism evidence="1 2">
    <name type="scientific">Lentinula detonsa</name>
    <dbReference type="NCBI Taxonomy" id="2804962"/>
    <lineage>
        <taxon>Eukaryota</taxon>
        <taxon>Fungi</taxon>
        <taxon>Dikarya</taxon>
        <taxon>Basidiomycota</taxon>
        <taxon>Agaricomycotina</taxon>
        <taxon>Agaricomycetes</taxon>
        <taxon>Agaricomycetidae</taxon>
        <taxon>Agaricales</taxon>
        <taxon>Marasmiineae</taxon>
        <taxon>Omphalotaceae</taxon>
        <taxon>Lentinula</taxon>
    </lineage>
</organism>
<sequence>LPFQFIYPQRFPSLTDLTIGSLTALTEAAEKYEVFALMHICEESTQSIRRSFMRQHPKQILKFAARHDHLERIQGIAPIIFPHTRLPLSELYAVLTLYLYMPWVSKVPIPLISTLLSF</sequence>
<feature type="non-terminal residue" evidence="1">
    <location>
        <position position="118"/>
    </location>
</feature>
<proteinExistence type="predicted"/>
<keyword evidence="2" id="KW-1185">Reference proteome</keyword>
<evidence type="ECO:0000313" key="2">
    <source>
        <dbReference type="Proteomes" id="UP001142393"/>
    </source>
</evidence>
<reference evidence="1 2" key="1">
    <citation type="journal article" date="2023" name="Proc. Natl. Acad. Sci. U.S.A.">
        <title>A global phylogenomic analysis of the shiitake genus Lentinula.</title>
        <authorList>
            <person name="Sierra-Patev S."/>
            <person name="Min B."/>
            <person name="Naranjo-Ortiz M."/>
            <person name="Looney B."/>
            <person name="Konkel Z."/>
            <person name="Slot J.C."/>
            <person name="Sakamoto Y."/>
            <person name="Steenwyk J.L."/>
            <person name="Rokas A."/>
            <person name="Carro J."/>
            <person name="Camarero S."/>
            <person name="Ferreira P."/>
            <person name="Molpeceres G."/>
            <person name="Ruiz-Duenas F.J."/>
            <person name="Serrano A."/>
            <person name="Henrissat B."/>
            <person name="Drula E."/>
            <person name="Hughes K.W."/>
            <person name="Mata J.L."/>
            <person name="Ishikawa N.K."/>
            <person name="Vargas-Isla R."/>
            <person name="Ushijima S."/>
            <person name="Smith C.A."/>
            <person name="Donoghue J."/>
            <person name="Ahrendt S."/>
            <person name="Andreopoulos W."/>
            <person name="He G."/>
            <person name="LaButti K."/>
            <person name="Lipzen A."/>
            <person name="Ng V."/>
            <person name="Riley R."/>
            <person name="Sandor L."/>
            <person name="Barry K."/>
            <person name="Martinez A.T."/>
            <person name="Xiao Y."/>
            <person name="Gibbons J.G."/>
            <person name="Terashima K."/>
            <person name="Grigoriev I.V."/>
            <person name="Hibbett D."/>
        </authorList>
    </citation>
    <scope>NUCLEOTIDE SEQUENCE [LARGE SCALE GENOMIC DNA]</scope>
    <source>
        <strain evidence="1 2">TFB7810</strain>
    </source>
</reference>
<protein>
    <submittedName>
        <fullName evidence="1">Uncharacterized protein</fullName>
    </submittedName>
</protein>